<comment type="subcellular location">
    <subcellularLocation>
        <location evidence="1">Cell membrane</location>
        <topology evidence="1">Multi-pass membrane protein</topology>
    </subcellularLocation>
</comment>
<accession>A0A423Q1C0</accession>
<dbReference type="PANTHER" id="PTHR30213">
    <property type="entry name" value="INNER MEMBRANE PROTEIN YHJD"/>
    <property type="match status" value="1"/>
</dbReference>
<feature type="transmembrane region" description="Helical" evidence="6">
    <location>
        <begin position="56"/>
        <end position="75"/>
    </location>
</feature>
<dbReference type="RefSeq" id="WP_184999693.1">
    <property type="nucleotide sequence ID" value="NZ_AYKG01000002.1"/>
</dbReference>
<feature type="transmembrane region" description="Helical" evidence="6">
    <location>
        <begin position="268"/>
        <end position="293"/>
    </location>
</feature>
<keyword evidence="8" id="KW-1185">Reference proteome</keyword>
<reference evidence="7 8" key="1">
    <citation type="submission" date="2013-10" db="EMBL/GenBank/DDBJ databases">
        <title>Salinisphaera japonica YTM-1 Genome Sequencing.</title>
        <authorList>
            <person name="Lai Q."/>
            <person name="Li C."/>
            <person name="Shao Z."/>
        </authorList>
    </citation>
    <scope>NUCLEOTIDE SEQUENCE [LARGE SCALE GENOMIC DNA]</scope>
    <source>
        <strain evidence="7 8">YTM-1</strain>
    </source>
</reference>
<evidence type="ECO:0000313" key="8">
    <source>
        <dbReference type="Proteomes" id="UP000285310"/>
    </source>
</evidence>
<evidence type="ECO:0000256" key="2">
    <source>
        <dbReference type="ARBA" id="ARBA00022475"/>
    </source>
</evidence>
<feature type="transmembrane region" description="Helical" evidence="6">
    <location>
        <begin position="157"/>
        <end position="179"/>
    </location>
</feature>
<sequence>MASFGAIKQGYERIVWARDPEDLALYKRVPLRAARVVIALIGDFRDGDITLRAMSLVYTTLVSLVPLLALAFSLLKAFGADNALRPTLARFLAPLGSGSTAIVDKIVDFVSNVQVGVLGAIGVVALIYSVLSLIQKVEAGCNFIWRVRQPRPLGRRITEYISVLVVGPLVILAAASLTASVSKNSTVVYLSQFQGFGMALYAAGRVLPYVLYSIAFTALFKFIPNTRVNFLPALGGGIFAGVLWQTASTGFAVFASNAGNVNAIYSSFAILILLLIWLYVSWMIVLLGCRVAFWIQHPERLMPGDYPPRLGSREAERLVLRIAVEIARRFWLGEPATDVAHLSQQLHAAPDHVHRAVVRLVIADVLIETEQGSATHALIPKRDIGRIRVADIVAVVADGDATARIATPTHAPGVAVDELLIRAASARQRVVADTTLRDLVESTGQFEEKVPDTSLSTALKT</sequence>
<evidence type="ECO:0000256" key="4">
    <source>
        <dbReference type="ARBA" id="ARBA00022989"/>
    </source>
</evidence>
<protein>
    <submittedName>
        <fullName evidence="7">Ribonuclease BN</fullName>
    </submittedName>
</protein>
<evidence type="ECO:0000256" key="1">
    <source>
        <dbReference type="ARBA" id="ARBA00004651"/>
    </source>
</evidence>
<feature type="transmembrane region" description="Helical" evidence="6">
    <location>
        <begin position="199"/>
        <end position="223"/>
    </location>
</feature>
<keyword evidence="5 6" id="KW-0472">Membrane</keyword>
<organism evidence="7 8">
    <name type="scientific">Salinisphaera japonica YTM-1</name>
    <dbReference type="NCBI Taxonomy" id="1209778"/>
    <lineage>
        <taxon>Bacteria</taxon>
        <taxon>Pseudomonadati</taxon>
        <taxon>Pseudomonadota</taxon>
        <taxon>Gammaproteobacteria</taxon>
        <taxon>Salinisphaerales</taxon>
        <taxon>Salinisphaeraceae</taxon>
        <taxon>Salinisphaera</taxon>
    </lineage>
</organism>
<evidence type="ECO:0000256" key="6">
    <source>
        <dbReference type="SAM" id="Phobius"/>
    </source>
</evidence>
<dbReference type="Gene3D" id="1.10.10.10">
    <property type="entry name" value="Winged helix-like DNA-binding domain superfamily/Winged helix DNA-binding domain"/>
    <property type="match status" value="1"/>
</dbReference>
<dbReference type="InterPro" id="IPR017039">
    <property type="entry name" value="Virul_fac_BrkB"/>
</dbReference>
<name>A0A423Q1C0_9GAMM</name>
<dbReference type="AlphaFoldDB" id="A0A423Q1C0"/>
<dbReference type="Pfam" id="PF03631">
    <property type="entry name" value="Virul_fac_BrkB"/>
    <property type="match status" value="1"/>
</dbReference>
<dbReference type="Proteomes" id="UP000285310">
    <property type="component" value="Unassembled WGS sequence"/>
</dbReference>
<keyword evidence="2" id="KW-1003">Cell membrane</keyword>
<dbReference type="NCBIfam" id="TIGR00765">
    <property type="entry name" value="yihY_not_rbn"/>
    <property type="match status" value="1"/>
</dbReference>
<keyword evidence="4 6" id="KW-1133">Transmembrane helix</keyword>
<evidence type="ECO:0000313" key="7">
    <source>
        <dbReference type="EMBL" id="ROO32305.1"/>
    </source>
</evidence>
<dbReference type="GO" id="GO:0005886">
    <property type="term" value="C:plasma membrane"/>
    <property type="evidence" value="ECO:0007669"/>
    <property type="project" value="UniProtKB-SubCell"/>
</dbReference>
<dbReference type="EMBL" id="AYKG01000002">
    <property type="protein sequence ID" value="ROO32305.1"/>
    <property type="molecule type" value="Genomic_DNA"/>
</dbReference>
<gene>
    <name evidence="7" type="ORF">SAJA_01440</name>
</gene>
<dbReference type="PANTHER" id="PTHR30213:SF0">
    <property type="entry name" value="UPF0761 MEMBRANE PROTEIN YIHY"/>
    <property type="match status" value="1"/>
</dbReference>
<dbReference type="InParanoid" id="A0A423Q1C0"/>
<dbReference type="InterPro" id="IPR036388">
    <property type="entry name" value="WH-like_DNA-bd_sf"/>
</dbReference>
<comment type="caution">
    <text evidence="7">The sequence shown here is derived from an EMBL/GenBank/DDBJ whole genome shotgun (WGS) entry which is preliminary data.</text>
</comment>
<feature type="transmembrane region" description="Helical" evidence="6">
    <location>
        <begin position="113"/>
        <end position="137"/>
    </location>
</feature>
<proteinExistence type="predicted"/>
<keyword evidence="3 6" id="KW-0812">Transmembrane</keyword>
<evidence type="ECO:0000256" key="5">
    <source>
        <dbReference type="ARBA" id="ARBA00023136"/>
    </source>
</evidence>
<evidence type="ECO:0000256" key="3">
    <source>
        <dbReference type="ARBA" id="ARBA00022692"/>
    </source>
</evidence>
<feature type="transmembrane region" description="Helical" evidence="6">
    <location>
        <begin position="230"/>
        <end position="256"/>
    </location>
</feature>